<dbReference type="KEGG" id="tbd:Tbd_0074"/>
<feature type="domain" description="Siroheme decarboxylase AsnC-like ligand binding" evidence="6">
    <location>
        <begin position="229"/>
        <end position="316"/>
    </location>
</feature>
<protein>
    <recommendedName>
        <fullName evidence="4">siroheme decarboxylase</fullName>
        <ecNumber evidence="4">4.1.1.111</ecNumber>
    </recommendedName>
</protein>
<dbReference type="SMR" id="Q3SF33"/>
<evidence type="ECO:0000256" key="2">
    <source>
        <dbReference type="ARBA" id="ARBA00023444"/>
    </source>
</evidence>
<dbReference type="STRING" id="292415.Tbd_0074"/>
<dbReference type="EC" id="4.1.1.111" evidence="4"/>
<comment type="pathway">
    <text evidence="2">Porphyrin-containing compound metabolism.</text>
</comment>
<evidence type="ECO:0000313" key="8">
    <source>
        <dbReference type="EMBL" id="AAZ96027.1"/>
    </source>
</evidence>
<evidence type="ECO:0000313" key="9">
    <source>
        <dbReference type="Proteomes" id="UP000008291"/>
    </source>
</evidence>
<feature type="domain" description="Siroheme decarboxylase AsnC-like ligand binding" evidence="6">
    <location>
        <begin position="64"/>
        <end position="135"/>
    </location>
</feature>
<evidence type="ECO:0000256" key="5">
    <source>
        <dbReference type="ARBA" id="ARBA00048470"/>
    </source>
</evidence>
<proteinExistence type="inferred from homology"/>
<evidence type="ECO:0000256" key="3">
    <source>
        <dbReference type="ARBA" id="ARBA00023457"/>
    </source>
</evidence>
<evidence type="ECO:0000256" key="4">
    <source>
        <dbReference type="ARBA" id="ARBA00023471"/>
    </source>
</evidence>
<name>Q3SF33_THIDA</name>
<organism evidence="8 9">
    <name type="scientific">Thiobacillus denitrificans (strain ATCC 25259 / T1)</name>
    <dbReference type="NCBI Taxonomy" id="292415"/>
    <lineage>
        <taxon>Bacteria</taxon>
        <taxon>Pseudomonadati</taxon>
        <taxon>Pseudomonadota</taxon>
        <taxon>Betaproteobacteria</taxon>
        <taxon>Nitrosomonadales</taxon>
        <taxon>Thiobacillaceae</taxon>
        <taxon>Thiobacillus</taxon>
    </lineage>
</organism>
<evidence type="ECO:0000256" key="1">
    <source>
        <dbReference type="ARBA" id="ARBA00023239"/>
    </source>
</evidence>
<comment type="catalytic activity">
    <reaction evidence="5">
        <text>siroheme + 2 H(+) = 12,18-didecarboxysiroheme + 2 CO2</text>
        <dbReference type="Rhea" id="RHEA:19093"/>
        <dbReference type="ChEBI" id="CHEBI:15378"/>
        <dbReference type="ChEBI" id="CHEBI:16526"/>
        <dbReference type="ChEBI" id="CHEBI:60052"/>
        <dbReference type="ChEBI" id="CHEBI:140497"/>
        <dbReference type="EC" id="4.1.1.111"/>
    </reaction>
</comment>
<accession>Q3SF33</accession>
<gene>
    <name evidence="8" type="ordered locus">Tbd_0074</name>
</gene>
<dbReference type="PANTHER" id="PTHR43413:SF1">
    <property type="entry name" value="SIROHEME DECARBOXYLASE NIRL SUBUNIT"/>
    <property type="match status" value="1"/>
</dbReference>
<sequence length="334" mass="37457">MSDIQLSLLNDFQRGFPLTSTPFDAIAQRLGLDVEALLDTLRRLTREGVVSRVGAVFRPNRVGVSTLAAMAVPEGRLDEVARLVSARPEVNHNYEREHRFNLWFVAAAANPAQLEQALHDIEQQTGLAAMRLPMVQDYHIDLGFDLRRSVGLTDRHQQKAAPSRALELDALDYVLVEAIQEGLPLVARPYAEVAAFIGTSEADVLIRLGRLLDHGVIKRLGIVVRHHELGFRANAMVVWNIPDEQVDEFGRCVGASGLVNLCYQRPRRLPEWPYNLFCMIHGKDRDAVLEHLDHLRDQCGLTDFPCEVLFSKRRFKQTGARYLAAQPKAAAEAT</sequence>
<comment type="similarity">
    <text evidence="3">Belongs to the Ahb/Nir family.</text>
</comment>
<dbReference type="InterPro" id="IPR040523">
    <property type="entry name" value="AsnC_trans_reg2"/>
</dbReference>
<dbReference type="AlphaFoldDB" id="Q3SF33"/>
<feature type="domain" description="Siroheme decarboxylase NirL-like HTH" evidence="7">
    <location>
        <begin position="8"/>
        <end position="50"/>
    </location>
</feature>
<dbReference type="HOGENOM" id="CLU_049427_0_0_4"/>
<keyword evidence="1" id="KW-0456">Lyase</keyword>
<dbReference type="PROSITE" id="PS00519">
    <property type="entry name" value="HTH_ASNC_1"/>
    <property type="match status" value="1"/>
</dbReference>
<dbReference type="Pfam" id="PF22451">
    <property type="entry name" value="NirdL-like_HTH"/>
    <property type="match status" value="2"/>
</dbReference>
<dbReference type="Pfam" id="PF17805">
    <property type="entry name" value="AsnC_trans_reg2"/>
    <property type="match status" value="2"/>
</dbReference>
<feature type="domain" description="Siroheme decarboxylase NirL-like HTH" evidence="7">
    <location>
        <begin position="175"/>
        <end position="217"/>
    </location>
</feature>
<dbReference type="PANTHER" id="PTHR43413">
    <property type="entry name" value="TRANSCRIPTIONAL REGULATOR, ASNC FAMILY"/>
    <property type="match status" value="1"/>
</dbReference>
<dbReference type="OrthoDB" id="9806536at2"/>
<dbReference type="EMBL" id="CP000116">
    <property type="protein sequence ID" value="AAZ96027.1"/>
    <property type="molecule type" value="Genomic_DNA"/>
</dbReference>
<dbReference type="InterPro" id="IPR050684">
    <property type="entry name" value="HTH-Siroheme_Decarb"/>
</dbReference>
<dbReference type="InterPro" id="IPR053953">
    <property type="entry name" value="NirdL-like_HTH"/>
</dbReference>
<dbReference type="Proteomes" id="UP000008291">
    <property type="component" value="Chromosome"/>
</dbReference>
<dbReference type="RefSeq" id="WP_011310587.1">
    <property type="nucleotide sequence ID" value="NC_007404.1"/>
</dbReference>
<keyword evidence="9" id="KW-1185">Reference proteome</keyword>
<dbReference type="InterPro" id="IPR019885">
    <property type="entry name" value="Tscrpt_reg_HTH_AsnC-type_CS"/>
</dbReference>
<dbReference type="GO" id="GO:0016829">
    <property type="term" value="F:lyase activity"/>
    <property type="evidence" value="ECO:0007669"/>
    <property type="project" value="UniProtKB-KW"/>
</dbReference>
<reference evidence="8 9" key="1">
    <citation type="journal article" date="2006" name="J. Bacteriol.">
        <title>The genome sequence of the obligately chemolithoautotrophic, facultatively anaerobic bacterium Thiobacillus denitrificans.</title>
        <authorList>
            <person name="Beller H.R."/>
            <person name="Chain P.S."/>
            <person name="Letain T.E."/>
            <person name="Chakicherla A."/>
            <person name="Larimer F.W."/>
            <person name="Richardson P.M."/>
            <person name="Coleman M.A."/>
            <person name="Wood A.P."/>
            <person name="Kelly D.P."/>
        </authorList>
    </citation>
    <scope>NUCLEOTIDE SEQUENCE [LARGE SCALE GENOMIC DNA]</scope>
    <source>
        <strain evidence="8 9">ATCC 25259</strain>
    </source>
</reference>
<dbReference type="eggNOG" id="COG1522">
    <property type="taxonomic scope" value="Bacteria"/>
</dbReference>
<dbReference type="Gene3D" id="3.30.70.3460">
    <property type="match status" value="2"/>
</dbReference>
<evidence type="ECO:0000259" key="7">
    <source>
        <dbReference type="Pfam" id="PF22451"/>
    </source>
</evidence>
<evidence type="ECO:0000259" key="6">
    <source>
        <dbReference type="Pfam" id="PF17805"/>
    </source>
</evidence>